<dbReference type="Proteomes" id="UP001213042">
    <property type="component" value="Unassembled WGS sequence"/>
</dbReference>
<dbReference type="RefSeq" id="WP_243246364.1">
    <property type="nucleotide sequence ID" value="NZ_CAKVSD010000012.1"/>
</dbReference>
<dbReference type="InterPro" id="IPR013783">
    <property type="entry name" value="Ig-like_fold"/>
</dbReference>
<proteinExistence type="predicted"/>
<organism evidence="1 3">
    <name type="scientific">Ruminococcus bicirculans</name>
    <name type="common">ex Wegman et al. 2014</name>
    <dbReference type="NCBI Taxonomy" id="1160721"/>
    <lineage>
        <taxon>Bacteria</taxon>
        <taxon>Bacillati</taxon>
        <taxon>Bacillota</taxon>
        <taxon>Clostridia</taxon>
        <taxon>Eubacteriales</taxon>
        <taxon>Oscillospiraceae</taxon>
        <taxon>Ruminococcus</taxon>
    </lineage>
</organism>
<evidence type="ECO:0000313" key="2">
    <source>
        <dbReference type="EMBL" id="MDB8751152.1"/>
    </source>
</evidence>
<dbReference type="EMBL" id="JAQMLU010000024">
    <property type="protein sequence ID" value="MDB8751152.1"/>
    <property type="molecule type" value="Genomic_DNA"/>
</dbReference>
<sequence length="285" mass="31664">MFDPEFQRKALSLVMGFIMEFSGVSSEPEPIELTADNLNVSTISVSCLKVTWDGDTDRDYTVSCTAHDEDYAYADNMYFEFKSNELCYITGLREGTEYTVTVEPVLSDDEKDGYSAVSASADGKTETVEVIYEFPDEEGWDSCYCGERSSGLTRSPSWDAIQGCSVDTITGTGIMRDEYGDYCCAMGVWYGYCGDRFLVTNEAGQQFTVKICDSKGYADDGEGKYHWFGGAGNGKCIIEFIYDDNSLPSCVAFSGSWGYYNWNGLDLSSNITSIKKINYGEPVEY</sequence>
<dbReference type="AlphaFoldDB" id="A0AAW6DZ49"/>
<dbReference type="Proteomes" id="UP001211421">
    <property type="component" value="Unassembled WGS sequence"/>
</dbReference>
<evidence type="ECO:0000313" key="3">
    <source>
        <dbReference type="Proteomes" id="UP001211421"/>
    </source>
</evidence>
<dbReference type="CDD" id="cd00063">
    <property type="entry name" value="FN3"/>
    <property type="match status" value="1"/>
</dbReference>
<dbReference type="SUPFAM" id="SSF49265">
    <property type="entry name" value="Fibronectin type III"/>
    <property type="match status" value="1"/>
</dbReference>
<reference evidence="1" key="1">
    <citation type="submission" date="2023-01" db="EMBL/GenBank/DDBJ databases">
        <title>Human gut microbiome strain richness.</title>
        <authorList>
            <person name="Chen-Liaw A."/>
        </authorList>
    </citation>
    <scope>NUCLEOTIDE SEQUENCE</scope>
    <source>
        <strain evidence="2">D43st1_D9_D43t1_170807</strain>
        <strain evidence="1">D59st1_B8_D59t2_181005</strain>
    </source>
</reference>
<protein>
    <submittedName>
        <fullName evidence="1">Fibronectin type III domain-containing protein</fullName>
    </submittedName>
</protein>
<comment type="caution">
    <text evidence="1">The sequence shown here is derived from an EMBL/GenBank/DDBJ whole genome shotgun (WGS) entry which is preliminary data.</text>
</comment>
<gene>
    <name evidence="1" type="ORF">PNV70_03525</name>
    <name evidence="2" type="ORF">PNW00_11930</name>
</gene>
<accession>A0AAW6DZ49</accession>
<evidence type="ECO:0000313" key="1">
    <source>
        <dbReference type="EMBL" id="MDB8741136.1"/>
    </source>
</evidence>
<dbReference type="EMBL" id="JAQMLS010000002">
    <property type="protein sequence ID" value="MDB8741136.1"/>
    <property type="molecule type" value="Genomic_DNA"/>
</dbReference>
<name>A0AAW6DZ49_9FIRM</name>
<dbReference type="InterPro" id="IPR003961">
    <property type="entry name" value="FN3_dom"/>
</dbReference>
<dbReference type="InterPro" id="IPR036116">
    <property type="entry name" value="FN3_sf"/>
</dbReference>
<dbReference type="Gene3D" id="2.60.40.10">
    <property type="entry name" value="Immunoglobulins"/>
    <property type="match status" value="1"/>
</dbReference>